<dbReference type="EMBL" id="CP119316">
    <property type="protein sequence ID" value="WEK47030.1"/>
    <property type="molecule type" value="Genomic_DNA"/>
</dbReference>
<feature type="chain" id="PRO_5042482303" evidence="1">
    <location>
        <begin position="20"/>
        <end position="160"/>
    </location>
</feature>
<dbReference type="SUPFAM" id="SSF110087">
    <property type="entry name" value="DR1885-like metal-binding protein"/>
    <property type="match status" value="1"/>
</dbReference>
<dbReference type="Gene3D" id="2.60.40.1890">
    <property type="entry name" value="PCu(A)C copper chaperone"/>
    <property type="match status" value="1"/>
</dbReference>
<organism evidence="2 3">
    <name type="scientific">Candidatus Andeanibacterium colombiense</name>
    <dbReference type="NCBI Taxonomy" id="3121345"/>
    <lineage>
        <taxon>Bacteria</taxon>
        <taxon>Pseudomonadati</taxon>
        <taxon>Pseudomonadota</taxon>
        <taxon>Alphaproteobacteria</taxon>
        <taxon>Sphingomonadales</taxon>
        <taxon>Sphingomonadaceae</taxon>
        <taxon>Candidatus Andeanibacterium</taxon>
    </lineage>
</organism>
<dbReference type="Pfam" id="PF04314">
    <property type="entry name" value="PCuAC"/>
    <property type="match status" value="1"/>
</dbReference>
<name>A0AAJ5X6V1_9SPHN</name>
<evidence type="ECO:0000313" key="3">
    <source>
        <dbReference type="Proteomes" id="UP001218362"/>
    </source>
</evidence>
<evidence type="ECO:0000313" key="2">
    <source>
        <dbReference type="EMBL" id="WEK47030.1"/>
    </source>
</evidence>
<dbReference type="PANTHER" id="PTHR36302">
    <property type="entry name" value="BLR7088 PROTEIN"/>
    <property type="match status" value="1"/>
</dbReference>
<keyword evidence="1" id="KW-0732">Signal</keyword>
<dbReference type="AlphaFoldDB" id="A0AAJ5X6V1"/>
<evidence type="ECO:0000256" key="1">
    <source>
        <dbReference type="SAM" id="SignalP"/>
    </source>
</evidence>
<feature type="signal peptide" evidence="1">
    <location>
        <begin position="1"/>
        <end position="19"/>
    </location>
</feature>
<proteinExistence type="predicted"/>
<gene>
    <name evidence="2" type="ORF">P0Y56_01725</name>
</gene>
<dbReference type="InterPro" id="IPR058248">
    <property type="entry name" value="Lxx211020-like"/>
</dbReference>
<dbReference type="KEGG" id="acob:P0Y56_01725"/>
<sequence>MKSAILAALALTIAGGGLASCKDGGAQPSQSAPEAPAGISAADGRLVLPAVKGNPGAVYFDITNNGDKDTAIAGAFVDGAKSAMLHTSVMSGGMSSMQDMDQIPLAKGATVSFAPGGNHVMAINLDPALTAGGTTEVTVTLASGDKVSFQAKVLAAGDAR</sequence>
<accession>A0AAJ5X6V1</accession>
<dbReference type="Proteomes" id="UP001218362">
    <property type="component" value="Chromosome"/>
</dbReference>
<protein>
    <submittedName>
        <fullName evidence="2">Copper chaperone PCu(A)C</fullName>
    </submittedName>
</protein>
<dbReference type="InterPro" id="IPR036182">
    <property type="entry name" value="PCuAC_sf"/>
</dbReference>
<dbReference type="PANTHER" id="PTHR36302:SF1">
    <property type="entry name" value="COPPER CHAPERONE PCU(A)C"/>
    <property type="match status" value="1"/>
</dbReference>
<dbReference type="InterPro" id="IPR007410">
    <property type="entry name" value="LpqE-like"/>
</dbReference>
<reference evidence="2" key="1">
    <citation type="submission" date="2023-03" db="EMBL/GenBank/DDBJ databases">
        <title>Andean soil-derived lignocellulolytic bacterial consortium as a source of novel taxa and putative plastic-active enzymes.</title>
        <authorList>
            <person name="Diaz-Garcia L."/>
            <person name="Chuvochina M."/>
            <person name="Feuerriegel G."/>
            <person name="Bunk B."/>
            <person name="Sproer C."/>
            <person name="Streit W.R."/>
            <person name="Rodriguez L.M."/>
            <person name="Overmann J."/>
            <person name="Jimenez D.J."/>
        </authorList>
    </citation>
    <scope>NUCLEOTIDE SEQUENCE</scope>
    <source>
        <strain evidence="2">MAG 26</strain>
    </source>
</reference>